<dbReference type="AlphaFoldDB" id="A0A1V1P5Z2"/>
<dbReference type="Pfam" id="PF14312">
    <property type="entry name" value="FG-GAP_2"/>
    <property type="match status" value="5"/>
</dbReference>
<accession>A0A1V1P5Z2</accession>
<dbReference type="InterPro" id="IPR028994">
    <property type="entry name" value="Integrin_alpha_N"/>
</dbReference>
<dbReference type="InterPro" id="IPR013517">
    <property type="entry name" value="FG-GAP"/>
</dbReference>
<organism evidence="2 3">
    <name type="scientific">Candidatus Magnetoglobus multicellularis str. Araruama</name>
    <dbReference type="NCBI Taxonomy" id="890399"/>
    <lineage>
        <taxon>Bacteria</taxon>
        <taxon>Pseudomonadati</taxon>
        <taxon>Thermodesulfobacteriota</taxon>
        <taxon>Desulfobacteria</taxon>
        <taxon>Desulfobacterales</taxon>
        <taxon>Desulfobacteraceae</taxon>
        <taxon>Candidatus Magnetoglobus</taxon>
    </lineage>
</organism>
<dbReference type="Proteomes" id="UP000189670">
    <property type="component" value="Unassembled WGS sequence"/>
</dbReference>
<evidence type="ECO:0000313" key="2">
    <source>
        <dbReference type="EMBL" id="ETR70241.1"/>
    </source>
</evidence>
<dbReference type="PANTHER" id="PTHR36220">
    <property type="entry name" value="UNNAMED PRODUCT"/>
    <property type="match status" value="1"/>
</dbReference>
<protein>
    <submittedName>
        <fullName evidence="2">PKD domain-containing protein</fullName>
    </submittedName>
</protein>
<gene>
    <name evidence="2" type="ORF">OMM_03385</name>
</gene>
<evidence type="ECO:0000256" key="1">
    <source>
        <dbReference type="ARBA" id="ARBA00022729"/>
    </source>
</evidence>
<proteinExistence type="predicted"/>
<dbReference type="Gene3D" id="2.130.10.130">
    <property type="entry name" value="Integrin alpha, N-terminal"/>
    <property type="match status" value="2"/>
</dbReference>
<dbReference type="EMBL" id="ATBP01000459">
    <property type="protein sequence ID" value="ETR70241.1"/>
    <property type="molecule type" value="Genomic_DNA"/>
</dbReference>
<reference evidence="3" key="1">
    <citation type="submission" date="2012-11" db="EMBL/GenBank/DDBJ databases">
        <authorList>
            <person name="Lucero-Rivera Y.E."/>
            <person name="Tovar-Ramirez D."/>
        </authorList>
    </citation>
    <scope>NUCLEOTIDE SEQUENCE [LARGE SCALE GENOMIC DNA]</scope>
    <source>
        <strain evidence="3">Araruama</strain>
    </source>
</reference>
<name>A0A1V1P5Z2_9BACT</name>
<keyword evidence="1" id="KW-0732">Signal</keyword>
<dbReference type="PANTHER" id="PTHR36220:SF1">
    <property type="entry name" value="GAMMA TUBULIN COMPLEX COMPONENT C-TERMINAL DOMAIN-CONTAINING PROTEIN"/>
    <property type="match status" value="1"/>
</dbReference>
<dbReference type="SUPFAM" id="SSF69318">
    <property type="entry name" value="Integrin alpha N-terminal domain"/>
    <property type="match status" value="1"/>
</dbReference>
<sequence>MCIFTISSACFASQIKINSEDSDKRDYFGYSVSISGKYAIIGAYMDDDKGLDSGSAYIFTKTGNNWIQSEKLTANDGERGDRFASAVSIFGDYAVIGSSRDDDNGESSGSVYVFIRNGKNWIQHTKLVANDAKKYGDFGTSVCISGDYIIVGATPYNDLGAAYIFVRDENNNWVQQKKLKADDTERGDYFGNKVSLSGDYAIIGAHRDDDKGSNSGAAYIFVRDGTNWSQQTKLIANDGIEEDNFGKAVSISGDYAIVGAYLDDDIGAGSGSAYIFKRDKKIGYTKPN</sequence>
<comment type="caution">
    <text evidence="2">The sequence shown here is derived from an EMBL/GenBank/DDBJ whole genome shotgun (WGS) entry which is preliminary data.</text>
</comment>
<evidence type="ECO:0000313" key="3">
    <source>
        <dbReference type="Proteomes" id="UP000189670"/>
    </source>
</evidence>